<feature type="domain" description="Protein kinase" evidence="18">
    <location>
        <begin position="49"/>
        <end position="482"/>
    </location>
</feature>
<keyword evidence="7" id="KW-0808">Transferase</keyword>
<keyword evidence="17" id="KW-0472">Membrane</keyword>
<evidence type="ECO:0000256" key="16">
    <source>
        <dbReference type="SAM" id="MobiDB-lite"/>
    </source>
</evidence>
<evidence type="ECO:0000256" key="11">
    <source>
        <dbReference type="ARBA" id="ARBA00030980"/>
    </source>
</evidence>
<dbReference type="EC" id="2.7.11.1" evidence="3"/>
<keyword evidence="20" id="KW-1185">Reference proteome</keyword>
<dbReference type="PROSITE" id="PS50011">
    <property type="entry name" value="PROTEIN_KINASE_DOM"/>
    <property type="match status" value="1"/>
</dbReference>
<feature type="region of interest" description="Disordered" evidence="16">
    <location>
        <begin position="11"/>
        <end position="30"/>
    </location>
</feature>
<evidence type="ECO:0000259" key="18">
    <source>
        <dbReference type="PROSITE" id="PS50011"/>
    </source>
</evidence>
<evidence type="ECO:0000256" key="15">
    <source>
        <dbReference type="PROSITE-ProRule" id="PRU10141"/>
    </source>
</evidence>
<feature type="transmembrane region" description="Helical" evidence="17">
    <location>
        <begin position="578"/>
        <end position="596"/>
    </location>
</feature>
<evidence type="ECO:0000256" key="6">
    <source>
        <dbReference type="ARBA" id="ARBA00022527"/>
    </source>
</evidence>
<evidence type="ECO:0000313" key="19">
    <source>
        <dbReference type="EMBL" id="KAL0474068.1"/>
    </source>
</evidence>
<dbReference type="Gene3D" id="1.10.510.10">
    <property type="entry name" value="Transferase(Phosphotransferase) domain 1"/>
    <property type="match status" value="1"/>
</dbReference>
<evidence type="ECO:0000256" key="8">
    <source>
        <dbReference type="ARBA" id="ARBA00022741"/>
    </source>
</evidence>
<dbReference type="Gene3D" id="3.30.200.20">
    <property type="entry name" value="Phosphorylase Kinase, domain 1"/>
    <property type="match status" value="1"/>
</dbReference>
<evidence type="ECO:0000256" key="5">
    <source>
        <dbReference type="ARBA" id="ARBA00019973"/>
    </source>
</evidence>
<evidence type="ECO:0000256" key="7">
    <source>
        <dbReference type="ARBA" id="ARBA00022679"/>
    </source>
</evidence>
<dbReference type="PROSITE" id="PS00107">
    <property type="entry name" value="PROTEIN_KINASE_ATP"/>
    <property type="match status" value="1"/>
</dbReference>
<evidence type="ECO:0000256" key="17">
    <source>
        <dbReference type="SAM" id="Phobius"/>
    </source>
</evidence>
<comment type="subunit">
    <text evidence="2">Component of the EKC/KEOPS complex composed of at least BUD32, CGI121, GON7, KAE1 and PCC1; the whole complex dimerizes.</text>
</comment>
<keyword evidence="17" id="KW-1133">Transmembrane helix</keyword>
<organism evidence="19 20">
    <name type="scientific">Neurospora intermedia</name>
    <dbReference type="NCBI Taxonomy" id="5142"/>
    <lineage>
        <taxon>Eukaryota</taxon>
        <taxon>Fungi</taxon>
        <taxon>Dikarya</taxon>
        <taxon>Ascomycota</taxon>
        <taxon>Pezizomycotina</taxon>
        <taxon>Sordariomycetes</taxon>
        <taxon>Sordariomycetidae</taxon>
        <taxon>Sordariales</taxon>
        <taxon>Sordariaceae</taxon>
        <taxon>Neurospora</taxon>
    </lineage>
</organism>
<comment type="function">
    <text evidence="1">Component of the EKC/KEOPS complex that is required for the formation of a threonylcarbamoyl group on adenosine at position 37 (t(6)A37) in tRNAs that read codons beginning with adenine. The complex is probably involved in the transfer of the threonylcarbamoyl moiety of threonylcarbamoyl-AMP (TC-AMP) to the N6 group of A37. BUD32 has ATPase activity in the context of the EKC/KEOPS complex and likely plays a supporting role to the catalytic subunit KAE1. The EKC/KEOPS complex also promotes both telomere uncapping and telomere elongation. The complex is required for efficient recruitment of transcriptional coactivators.</text>
</comment>
<dbReference type="PANTHER" id="PTHR47634">
    <property type="entry name" value="PROTEIN KINASE DOMAIN-CONTAINING PROTEIN-RELATED"/>
    <property type="match status" value="1"/>
</dbReference>
<dbReference type="SMART" id="SM00220">
    <property type="entry name" value="S_TKc"/>
    <property type="match status" value="1"/>
</dbReference>
<evidence type="ECO:0000256" key="10">
    <source>
        <dbReference type="ARBA" id="ARBA00022840"/>
    </source>
</evidence>
<keyword evidence="8 15" id="KW-0547">Nucleotide-binding</keyword>
<comment type="catalytic activity">
    <reaction evidence="13">
        <text>L-threonyl-[protein] + ATP = O-phospho-L-threonyl-[protein] + ADP + H(+)</text>
        <dbReference type="Rhea" id="RHEA:46608"/>
        <dbReference type="Rhea" id="RHEA-COMP:11060"/>
        <dbReference type="Rhea" id="RHEA-COMP:11605"/>
        <dbReference type="ChEBI" id="CHEBI:15378"/>
        <dbReference type="ChEBI" id="CHEBI:30013"/>
        <dbReference type="ChEBI" id="CHEBI:30616"/>
        <dbReference type="ChEBI" id="CHEBI:61977"/>
        <dbReference type="ChEBI" id="CHEBI:456216"/>
        <dbReference type="EC" id="2.7.11.1"/>
    </reaction>
</comment>
<dbReference type="InterPro" id="IPR000719">
    <property type="entry name" value="Prot_kinase_dom"/>
</dbReference>
<dbReference type="InterPro" id="IPR017441">
    <property type="entry name" value="Protein_kinase_ATP_BS"/>
</dbReference>
<dbReference type="PANTHER" id="PTHR47634:SF9">
    <property type="entry name" value="PROTEIN KINASE DOMAIN-CONTAINING PROTEIN-RELATED"/>
    <property type="match status" value="1"/>
</dbReference>
<sequence length="622" mass="70913">MLDCCSDPPRQKYDLEPWPEAPVENPNEYEPGGYHPVLLDDRLGPDGRYRVVHKLGFGGFGTVWLCQETRNRRKIWRVVKILSAKASKEDCADLKMMELFKAVDHQTMRKNGVSVPLDSFWIDGPNGRHLALVMEFLGPDLTRLFNAYGHCSGLMRDISFQLLEAMQFIHSLGICHGDFRPQNILFRLKDWVRQCSEKELMEILGEPKRAEVVMYDDDDNMVSAKDEPGKPEYLVGCADISYGSGLISKELAVIDFGVAYLSSGHPAQSTSGVPGPYASPEDICRLQHMIGIKSDIWSCAAAMFEIRMGFTPFATNNHGPSAIPSMELSMGPVPPPFRAICQEWERKPIETEEELQGKPESELSWVTTTAKRQAEARRNFFEMRGAEDFLKFRMLSDHIMFLTPAQAANVVIQAERFPGLIPTWTKPDVDPDWGYLHQQSLYLKYQVPREEIDVFWDLLMSVFKWKPEDRPTIETIMEHPWFEDRKKRKANVVKLIASTNNTIPTPPAPTEPAVNNTDSNKSDDGNYIITRLGQVKSSITNWLGFHFWDKSNNRTRGPVFLWRYLWRPCFKAYSKIDGWPASIFWFFMIIPAAWLIDRRIARSSAGVGSGGFLFPSSMRGAH</sequence>
<evidence type="ECO:0000256" key="3">
    <source>
        <dbReference type="ARBA" id="ARBA00012513"/>
    </source>
</evidence>
<evidence type="ECO:0000256" key="14">
    <source>
        <dbReference type="ARBA" id="ARBA00048679"/>
    </source>
</evidence>
<evidence type="ECO:0000256" key="12">
    <source>
        <dbReference type="ARBA" id="ARBA00033194"/>
    </source>
</evidence>
<evidence type="ECO:0000256" key="13">
    <source>
        <dbReference type="ARBA" id="ARBA00047899"/>
    </source>
</evidence>
<evidence type="ECO:0000256" key="4">
    <source>
        <dbReference type="ARBA" id="ARBA00013948"/>
    </source>
</evidence>
<dbReference type="InterPro" id="IPR008266">
    <property type="entry name" value="Tyr_kinase_AS"/>
</dbReference>
<keyword evidence="17" id="KW-0812">Transmembrane</keyword>
<dbReference type="InterPro" id="IPR051334">
    <property type="entry name" value="SRPK"/>
</dbReference>
<comment type="caution">
    <text evidence="19">The sequence shown here is derived from an EMBL/GenBank/DDBJ whole genome shotgun (WGS) entry which is preliminary data.</text>
</comment>
<evidence type="ECO:0000256" key="2">
    <source>
        <dbReference type="ARBA" id="ARBA00011534"/>
    </source>
</evidence>
<dbReference type="SUPFAM" id="SSF56112">
    <property type="entry name" value="Protein kinase-like (PK-like)"/>
    <property type="match status" value="1"/>
</dbReference>
<comment type="catalytic activity">
    <reaction evidence="14">
        <text>L-seryl-[protein] + ATP = O-phospho-L-seryl-[protein] + ADP + H(+)</text>
        <dbReference type="Rhea" id="RHEA:17989"/>
        <dbReference type="Rhea" id="RHEA-COMP:9863"/>
        <dbReference type="Rhea" id="RHEA-COMP:11604"/>
        <dbReference type="ChEBI" id="CHEBI:15378"/>
        <dbReference type="ChEBI" id="CHEBI:29999"/>
        <dbReference type="ChEBI" id="CHEBI:30616"/>
        <dbReference type="ChEBI" id="CHEBI:83421"/>
        <dbReference type="ChEBI" id="CHEBI:456216"/>
        <dbReference type="EC" id="2.7.11.1"/>
    </reaction>
</comment>
<name>A0ABR3DN18_NEUIN</name>
<dbReference type="EMBL" id="JAVLET010000002">
    <property type="protein sequence ID" value="KAL0474068.1"/>
    <property type="molecule type" value="Genomic_DNA"/>
</dbReference>
<keyword evidence="9 19" id="KW-0418">Kinase</keyword>
<gene>
    <name evidence="19" type="ORF">QR685DRAFT_604306</name>
</gene>
<dbReference type="Pfam" id="PF00069">
    <property type="entry name" value="Pkinase"/>
    <property type="match status" value="1"/>
</dbReference>
<dbReference type="PROSITE" id="PS00109">
    <property type="entry name" value="PROTEIN_KINASE_TYR"/>
    <property type="match status" value="1"/>
</dbReference>
<proteinExistence type="predicted"/>
<reference evidence="19 20" key="1">
    <citation type="submission" date="2023-09" db="EMBL/GenBank/DDBJ databases">
        <title>Multi-omics analysis of a traditional fermented food reveals byproduct-associated fungal strains for waste-to-food upcycling.</title>
        <authorList>
            <consortium name="Lawrence Berkeley National Laboratory"/>
            <person name="Rekdal V.M."/>
            <person name="Villalobos-Escobedo J.M."/>
            <person name="Rodriguez-Valeron N."/>
            <person name="Garcia M.O."/>
            <person name="Vasquez D.P."/>
            <person name="Damayanti I."/>
            <person name="Sorensen P.M."/>
            <person name="Baidoo E.E."/>
            <person name="De Carvalho A.C."/>
            <person name="Riley R."/>
            <person name="Lipzen A."/>
            <person name="He G."/>
            <person name="Yan M."/>
            <person name="Haridas S."/>
            <person name="Daum C."/>
            <person name="Yoshinaga Y."/>
            <person name="Ng V."/>
            <person name="Grigoriev I.V."/>
            <person name="Munk R."/>
            <person name="Nuraida L."/>
            <person name="Wijaya C.H."/>
            <person name="Morales P.-C."/>
            <person name="Keasling J.D."/>
        </authorList>
    </citation>
    <scope>NUCLEOTIDE SEQUENCE [LARGE SCALE GENOMIC DNA]</scope>
    <source>
        <strain evidence="19 20">FGSC 2613</strain>
    </source>
</reference>
<evidence type="ECO:0000313" key="20">
    <source>
        <dbReference type="Proteomes" id="UP001451303"/>
    </source>
</evidence>
<feature type="binding site" evidence="15">
    <location>
        <position position="80"/>
    </location>
    <ligand>
        <name>ATP</name>
        <dbReference type="ChEBI" id="CHEBI:30616"/>
    </ligand>
</feature>
<evidence type="ECO:0000256" key="9">
    <source>
        <dbReference type="ARBA" id="ARBA00022777"/>
    </source>
</evidence>
<keyword evidence="6 19" id="KW-0723">Serine/threonine-protein kinase</keyword>
<evidence type="ECO:0000256" key="1">
    <source>
        <dbReference type="ARBA" id="ARBA00003747"/>
    </source>
</evidence>
<keyword evidence="10 15" id="KW-0067">ATP-binding</keyword>
<dbReference type="GO" id="GO:0004674">
    <property type="term" value="F:protein serine/threonine kinase activity"/>
    <property type="evidence" value="ECO:0007669"/>
    <property type="project" value="UniProtKB-KW"/>
</dbReference>
<protein>
    <recommendedName>
        <fullName evidence="5">EKC/KEOPS complex subunit BUD32</fullName>
        <ecNumber evidence="3">2.7.11.1</ecNumber>
    </recommendedName>
    <alternativeName>
        <fullName evidence="11 12">Atypical Serine/threonine protein kinase BUD32</fullName>
    </alternativeName>
    <alternativeName>
        <fullName evidence="4">EKC/KEOPS complex subunit bud32</fullName>
    </alternativeName>
</protein>
<dbReference type="Proteomes" id="UP001451303">
    <property type="component" value="Unassembled WGS sequence"/>
</dbReference>
<dbReference type="InterPro" id="IPR011009">
    <property type="entry name" value="Kinase-like_dom_sf"/>
</dbReference>
<accession>A0ABR3DN18</accession>